<evidence type="ECO:0000259" key="11">
    <source>
        <dbReference type="Pfam" id="PF04452"/>
    </source>
</evidence>
<keyword evidence="3 10" id="KW-0963">Cytoplasm</keyword>
<comment type="function">
    <text evidence="8 10">Specifically methylates the N3 position of the uracil ring of uridine 1498 (m3U1498) in 16S rRNA. Acts on the fully assembled 30S ribosomal subunit.</text>
</comment>
<evidence type="ECO:0000256" key="3">
    <source>
        <dbReference type="ARBA" id="ARBA00022490"/>
    </source>
</evidence>
<dbReference type="Pfam" id="PF04452">
    <property type="entry name" value="Methyltrans_RNA"/>
    <property type="match status" value="1"/>
</dbReference>
<dbReference type="Proteomes" id="UP000885931">
    <property type="component" value="Unassembled WGS sequence"/>
</dbReference>
<keyword evidence="5 10" id="KW-0489">Methyltransferase</keyword>
<sequence length="236" mass="26543">MRTFYVPPGNIFGDEALVTDSEFYHAVRVLRMKPGEKLRLVDGRGFEYIGIIREIVKGERELKVEVLEKRSCARDPEVKLALAQALLKGERMDYVVEKATELGVSRIIPLITERTVRRPESSPERWKRIAISAMKQCGRATLPEITEPVSIGEFVMAELPESKFVAWPSAERSVRDLEIGREMVVLVGPEGGLTEREITMLCDRGFVPFRLGKRILRGDTAGIASLALFAEKKGEL</sequence>
<dbReference type="InterPro" id="IPR006700">
    <property type="entry name" value="RsmE"/>
</dbReference>
<dbReference type="EMBL" id="DRBW01000191">
    <property type="protein sequence ID" value="HDM90565.1"/>
    <property type="molecule type" value="Genomic_DNA"/>
</dbReference>
<dbReference type="GO" id="GO:0070042">
    <property type="term" value="F:rRNA (uridine-N3-)-methyltransferase activity"/>
    <property type="evidence" value="ECO:0007669"/>
    <property type="project" value="TreeGrafter"/>
</dbReference>
<dbReference type="SUPFAM" id="SSF88697">
    <property type="entry name" value="PUA domain-like"/>
    <property type="match status" value="1"/>
</dbReference>
<comment type="catalytic activity">
    <reaction evidence="9 10">
        <text>uridine(1498) in 16S rRNA + S-adenosyl-L-methionine = N(3)-methyluridine(1498) in 16S rRNA + S-adenosyl-L-homocysteine + H(+)</text>
        <dbReference type="Rhea" id="RHEA:42920"/>
        <dbReference type="Rhea" id="RHEA-COMP:10283"/>
        <dbReference type="Rhea" id="RHEA-COMP:10284"/>
        <dbReference type="ChEBI" id="CHEBI:15378"/>
        <dbReference type="ChEBI" id="CHEBI:57856"/>
        <dbReference type="ChEBI" id="CHEBI:59789"/>
        <dbReference type="ChEBI" id="CHEBI:65315"/>
        <dbReference type="ChEBI" id="CHEBI:74502"/>
        <dbReference type="EC" id="2.1.1.193"/>
    </reaction>
</comment>
<dbReference type="CDD" id="cd18084">
    <property type="entry name" value="RsmE-like"/>
    <property type="match status" value="1"/>
</dbReference>
<dbReference type="NCBIfam" id="TIGR00046">
    <property type="entry name" value="RsmE family RNA methyltransferase"/>
    <property type="match status" value="1"/>
</dbReference>
<gene>
    <name evidence="13" type="ORF">ENG67_05095</name>
</gene>
<evidence type="ECO:0000256" key="10">
    <source>
        <dbReference type="PIRNR" id="PIRNR015601"/>
    </source>
</evidence>
<dbReference type="InterPro" id="IPR029028">
    <property type="entry name" value="Alpha/beta_knot_MTases"/>
</dbReference>
<evidence type="ECO:0000313" key="13">
    <source>
        <dbReference type="EMBL" id="HDM90565.1"/>
    </source>
</evidence>
<dbReference type="Gene3D" id="3.40.1280.10">
    <property type="match status" value="1"/>
</dbReference>
<keyword evidence="4 10" id="KW-0698">rRNA processing</keyword>
<dbReference type="GO" id="GO:0005737">
    <property type="term" value="C:cytoplasm"/>
    <property type="evidence" value="ECO:0007669"/>
    <property type="project" value="UniProtKB-SubCell"/>
</dbReference>
<evidence type="ECO:0000259" key="12">
    <source>
        <dbReference type="Pfam" id="PF20260"/>
    </source>
</evidence>
<evidence type="ECO:0000256" key="1">
    <source>
        <dbReference type="ARBA" id="ARBA00004496"/>
    </source>
</evidence>
<comment type="caution">
    <text evidence="13">The sequence shown here is derived from an EMBL/GenBank/DDBJ whole genome shotgun (WGS) entry which is preliminary data.</text>
</comment>
<dbReference type="AlphaFoldDB" id="A0A7C0XB99"/>
<dbReference type="PIRSF" id="PIRSF015601">
    <property type="entry name" value="MTase_slr0722"/>
    <property type="match status" value="1"/>
</dbReference>
<organism evidence="13">
    <name type="scientific">candidate division WOR-3 bacterium</name>
    <dbReference type="NCBI Taxonomy" id="2052148"/>
    <lineage>
        <taxon>Bacteria</taxon>
        <taxon>Bacteria division WOR-3</taxon>
    </lineage>
</organism>
<dbReference type="SUPFAM" id="SSF75217">
    <property type="entry name" value="alpha/beta knot"/>
    <property type="match status" value="1"/>
</dbReference>
<feature type="domain" description="Ribosomal RNA small subunit methyltransferase E methyltransferase" evidence="11">
    <location>
        <begin position="77"/>
        <end position="229"/>
    </location>
</feature>
<dbReference type="GO" id="GO:0070475">
    <property type="term" value="P:rRNA base methylation"/>
    <property type="evidence" value="ECO:0007669"/>
    <property type="project" value="TreeGrafter"/>
</dbReference>
<evidence type="ECO:0000256" key="8">
    <source>
        <dbReference type="ARBA" id="ARBA00025699"/>
    </source>
</evidence>
<dbReference type="PANTHER" id="PTHR30027">
    <property type="entry name" value="RIBOSOMAL RNA SMALL SUBUNIT METHYLTRANSFERASE E"/>
    <property type="match status" value="1"/>
</dbReference>
<evidence type="ECO:0000256" key="9">
    <source>
        <dbReference type="ARBA" id="ARBA00047944"/>
    </source>
</evidence>
<name>A0A7C0XB99_UNCW3</name>
<dbReference type="NCBIfam" id="NF008692">
    <property type="entry name" value="PRK11713.1-5"/>
    <property type="match status" value="1"/>
</dbReference>
<dbReference type="EC" id="2.1.1.193" evidence="10"/>
<dbReference type="InterPro" id="IPR015947">
    <property type="entry name" value="PUA-like_sf"/>
</dbReference>
<keyword evidence="7 10" id="KW-0949">S-adenosyl-L-methionine</keyword>
<dbReference type="InterPro" id="IPR046886">
    <property type="entry name" value="RsmE_MTase_dom"/>
</dbReference>
<dbReference type="PANTHER" id="PTHR30027:SF3">
    <property type="entry name" value="16S RRNA (URACIL(1498)-N(3))-METHYLTRANSFERASE"/>
    <property type="match status" value="1"/>
</dbReference>
<dbReference type="Pfam" id="PF20260">
    <property type="entry name" value="PUA_4"/>
    <property type="match status" value="1"/>
</dbReference>
<accession>A0A7C0XB99</accession>
<evidence type="ECO:0000256" key="7">
    <source>
        <dbReference type="ARBA" id="ARBA00022691"/>
    </source>
</evidence>
<reference evidence="13" key="1">
    <citation type="journal article" date="2020" name="mSystems">
        <title>Genome- and Community-Level Interaction Insights into Carbon Utilization and Element Cycling Functions of Hydrothermarchaeota in Hydrothermal Sediment.</title>
        <authorList>
            <person name="Zhou Z."/>
            <person name="Liu Y."/>
            <person name="Xu W."/>
            <person name="Pan J."/>
            <person name="Luo Z.H."/>
            <person name="Li M."/>
        </authorList>
    </citation>
    <scope>NUCLEOTIDE SEQUENCE [LARGE SCALE GENOMIC DNA]</scope>
    <source>
        <strain evidence="13">HyVt-237</strain>
    </source>
</reference>
<evidence type="ECO:0000256" key="6">
    <source>
        <dbReference type="ARBA" id="ARBA00022679"/>
    </source>
</evidence>
<dbReference type="InterPro" id="IPR046887">
    <property type="entry name" value="RsmE_PUA-like"/>
</dbReference>
<proteinExistence type="inferred from homology"/>
<dbReference type="InterPro" id="IPR029026">
    <property type="entry name" value="tRNA_m1G_MTases_N"/>
</dbReference>
<keyword evidence="6 10" id="KW-0808">Transferase</keyword>
<comment type="similarity">
    <text evidence="2 10">Belongs to the RNA methyltransferase RsmE family.</text>
</comment>
<comment type="subcellular location">
    <subcellularLocation>
        <location evidence="1 10">Cytoplasm</location>
    </subcellularLocation>
</comment>
<protein>
    <recommendedName>
        <fullName evidence="10">Ribosomal RNA small subunit methyltransferase E</fullName>
        <ecNumber evidence="10">2.1.1.193</ecNumber>
    </recommendedName>
</protein>
<feature type="domain" description="Ribosomal RNA small subunit methyltransferase E PUA-like" evidence="12">
    <location>
        <begin position="18"/>
        <end position="59"/>
    </location>
</feature>
<evidence type="ECO:0000256" key="2">
    <source>
        <dbReference type="ARBA" id="ARBA00005528"/>
    </source>
</evidence>
<evidence type="ECO:0000256" key="4">
    <source>
        <dbReference type="ARBA" id="ARBA00022552"/>
    </source>
</evidence>
<evidence type="ECO:0000256" key="5">
    <source>
        <dbReference type="ARBA" id="ARBA00022603"/>
    </source>
</evidence>